<dbReference type="EMBL" id="BBMS01000003">
    <property type="protein sequence ID" value="GAL24211.1"/>
    <property type="molecule type" value="Genomic_DNA"/>
</dbReference>
<keyword evidence="2" id="KW-0813">Transport</keyword>
<dbReference type="InterPro" id="IPR036721">
    <property type="entry name" value="RCK_C_sf"/>
</dbReference>
<evidence type="ECO:0000313" key="9">
    <source>
        <dbReference type="EMBL" id="GAL24211.1"/>
    </source>
</evidence>
<dbReference type="PANTHER" id="PTHR43652">
    <property type="entry name" value="BASIC AMINO ACID ANTIPORTER YFCC-RELATED"/>
    <property type="match status" value="1"/>
</dbReference>
<evidence type="ECO:0000256" key="5">
    <source>
        <dbReference type="ARBA" id="ARBA00022989"/>
    </source>
</evidence>
<evidence type="ECO:0000256" key="1">
    <source>
        <dbReference type="ARBA" id="ARBA00004141"/>
    </source>
</evidence>
<dbReference type="SUPFAM" id="SSF116726">
    <property type="entry name" value="TrkA C-terminal domain-like"/>
    <property type="match status" value="2"/>
</dbReference>
<keyword evidence="5 7" id="KW-1133">Transmembrane helix</keyword>
<evidence type="ECO:0000256" key="6">
    <source>
        <dbReference type="ARBA" id="ARBA00023136"/>
    </source>
</evidence>
<evidence type="ECO:0000313" key="10">
    <source>
        <dbReference type="Proteomes" id="UP000029223"/>
    </source>
</evidence>
<keyword evidence="4" id="KW-0677">Repeat</keyword>
<comment type="subcellular location">
    <subcellularLocation>
        <location evidence="1">Membrane</location>
        <topology evidence="1">Multi-pass membrane protein</topology>
    </subcellularLocation>
</comment>
<name>A0ABQ0J600_9VIBR</name>
<proteinExistence type="predicted"/>
<keyword evidence="6 7" id="KW-0472">Membrane</keyword>
<accession>A0ABQ0J600</accession>
<sequence length="351" mass="38640">MFAGARENTLVETHRHSRLTSQLHANLVATFWYYRSHFGYSKQHCRLSTMLAPIRNNPYHPASKLLLPLSYAAILGGTLTLVGTSTNLIVNSLVLDINLPSLKFFDFTIVGLMLVLVSGITLLICSRWLPVHSHEPKEAKNYFIDAKVLPSSNLIGKTIEQNGLRHLESLFLVEIVRANQLISPVTPMEVLQSGDRLIFSGDINKVMQLNQFDGLETFAHNNGLPLDNLTEVVIRPESTIVGQSLKKSGFRAKFDAAVVAIRRDGERISGKLGEIKIEAGDAFVLAVGSDFVHRQNIQKNFIVLSGVEPESMLTGGKELFACLGFFGTIASLPVGLSPCLKALASYLECYC</sequence>
<dbReference type="Proteomes" id="UP000029223">
    <property type="component" value="Unassembled WGS sequence"/>
</dbReference>
<feature type="transmembrane region" description="Helical" evidence="7">
    <location>
        <begin position="65"/>
        <end position="84"/>
    </location>
</feature>
<dbReference type="Pfam" id="PF02080">
    <property type="entry name" value="TrkA_C"/>
    <property type="match status" value="1"/>
</dbReference>
<dbReference type="Pfam" id="PF03600">
    <property type="entry name" value="CitMHS"/>
    <property type="match status" value="1"/>
</dbReference>
<dbReference type="InterPro" id="IPR006037">
    <property type="entry name" value="RCK_C"/>
</dbReference>
<dbReference type="InterPro" id="IPR004680">
    <property type="entry name" value="Cit_transptr-like_dom"/>
</dbReference>
<evidence type="ECO:0000256" key="3">
    <source>
        <dbReference type="ARBA" id="ARBA00022692"/>
    </source>
</evidence>
<organism evidence="9 10">
    <name type="scientific">Vibrio variabilis</name>
    <dbReference type="NCBI Taxonomy" id="990271"/>
    <lineage>
        <taxon>Bacteria</taxon>
        <taxon>Pseudomonadati</taxon>
        <taxon>Pseudomonadota</taxon>
        <taxon>Gammaproteobacteria</taxon>
        <taxon>Vibrionales</taxon>
        <taxon>Vibrionaceae</taxon>
        <taxon>Vibrio</taxon>
    </lineage>
</organism>
<dbReference type="PROSITE" id="PS51202">
    <property type="entry name" value="RCK_C"/>
    <property type="match status" value="2"/>
</dbReference>
<feature type="domain" description="RCK C-terminal" evidence="8">
    <location>
        <begin position="217"/>
        <end position="303"/>
    </location>
</feature>
<keyword evidence="10" id="KW-1185">Reference proteome</keyword>
<dbReference type="Gene3D" id="3.30.70.1450">
    <property type="entry name" value="Regulator of K+ conductance, C-terminal domain"/>
    <property type="match status" value="2"/>
</dbReference>
<reference evidence="10" key="1">
    <citation type="submission" date="2014-09" db="EMBL/GenBank/DDBJ databases">
        <title>Vibrio variabilis JCM 19239. (C206) whole genome shotgun sequence.</title>
        <authorList>
            <person name="Sawabe T."/>
            <person name="Meirelles P."/>
            <person name="Nakanishi M."/>
            <person name="Sayaka M."/>
            <person name="Hattori M."/>
            <person name="Ohkuma M."/>
        </authorList>
    </citation>
    <scope>NUCLEOTIDE SEQUENCE [LARGE SCALE GENOMIC DNA]</scope>
    <source>
        <strain evidence="10">JCM 19239</strain>
    </source>
</reference>
<dbReference type="PANTHER" id="PTHR43652:SF2">
    <property type="entry name" value="BASIC AMINO ACID ANTIPORTER YFCC-RELATED"/>
    <property type="match status" value="1"/>
</dbReference>
<evidence type="ECO:0000256" key="2">
    <source>
        <dbReference type="ARBA" id="ARBA00022448"/>
    </source>
</evidence>
<dbReference type="InterPro" id="IPR051679">
    <property type="entry name" value="DASS-Related_Transporters"/>
</dbReference>
<evidence type="ECO:0000259" key="8">
    <source>
        <dbReference type="PROSITE" id="PS51202"/>
    </source>
</evidence>
<comment type="caution">
    <text evidence="9">The sequence shown here is derived from an EMBL/GenBank/DDBJ whole genome shotgun (WGS) entry which is preliminary data.</text>
</comment>
<gene>
    <name evidence="9" type="ORF">JCM19239_3914</name>
</gene>
<evidence type="ECO:0000256" key="4">
    <source>
        <dbReference type="ARBA" id="ARBA00022737"/>
    </source>
</evidence>
<protein>
    <submittedName>
        <fullName evidence="9">Sulfate permease</fullName>
    </submittedName>
</protein>
<feature type="transmembrane region" description="Helical" evidence="7">
    <location>
        <begin position="104"/>
        <end position="125"/>
    </location>
</feature>
<feature type="domain" description="RCK C-terminal" evidence="8">
    <location>
        <begin position="129"/>
        <end position="215"/>
    </location>
</feature>
<evidence type="ECO:0000256" key="7">
    <source>
        <dbReference type="SAM" id="Phobius"/>
    </source>
</evidence>
<keyword evidence="3 7" id="KW-0812">Transmembrane</keyword>